<dbReference type="Proteomes" id="UP001383192">
    <property type="component" value="Unassembled WGS sequence"/>
</dbReference>
<evidence type="ECO:0000259" key="2">
    <source>
        <dbReference type="Pfam" id="PF04548"/>
    </source>
</evidence>
<accession>A0AAW0DHV0</accession>
<dbReference type="AlphaFoldDB" id="A0AAW0DHV0"/>
<gene>
    <name evidence="3" type="ORF">VNI00_005155</name>
</gene>
<reference evidence="3 4" key="1">
    <citation type="submission" date="2024-01" db="EMBL/GenBank/DDBJ databases">
        <title>A draft genome for a cacao thread blight-causing isolate of Paramarasmius palmivorus.</title>
        <authorList>
            <person name="Baruah I.K."/>
            <person name="Bukari Y."/>
            <person name="Amoako-Attah I."/>
            <person name="Meinhardt L.W."/>
            <person name="Bailey B.A."/>
            <person name="Cohen S.P."/>
        </authorList>
    </citation>
    <scope>NUCLEOTIDE SEQUENCE [LARGE SCALE GENOMIC DNA]</scope>
    <source>
        <strain evidence="3 4">GH-12</strain>
    </source>
</reference>
<evidence type="ECO:0000256" key="1">
    <source>
        <dbReference type="ARBA" id="ARBA00022741"/>
    </source>
</evidence>
<dbReference type="CDD" id="cd00882">
    <property type="entry name" value="Ras_like_GTPase"/>
    <property type="match status" value="1"/>
</dbReference>
<evidence type="ECO:0000313" key="4">
    <source>
        <dbReference type="Proteomes" id="UP001383192"/>
    </source>
</evidence>
<dbReference type="SUPFAM" id="SSF52540">
    <property type="entry name" value="P-loop containing nucleoside triphosphate hydrolases"/>
    <property type="match status" value="1"/>
</dbReference>
<dbReference type="GO" id="GO:0005525">
    <property type="term" value="F:GTP binding"/>
    <property type="evidence" value="ECO:0007669"/>
    <property type="project" value="InterPro"/>
</dbReference>
<comment type="caution">
    <text evidence="3">The sequence shown here is derived from an EMBL/GenBank/DDBJ whole genome shotgun (WGS) entry which is preliminary data.</text>
</comment>
<organism evidence="3 4">
    <name type="scientific">Paramarasmius palmivorus</name>
    <dbReference type="NCBI Taxonomy" id="297713"/>
    <lineage>
        <taxon>Eukaryota</taxon>
        <taxon>Fungi</taxon>
        <taxon>Dikarya</taxon>
        <taxon>Basidiomycota</taxon>
        <taxon>Agaricomycotina</taxon>
        <taxon>Agaricomycetes</taxon>
        <taxon>Agaricomycetidae</taxon>
        <taxon>Agaricales</taxon>
        <taxon>Marasmiineae</taxon>
        <taxon>Marasmiaceae</taxon>
        <taxon>Paramarasmius</taxon>
    </lineage>
</organism>
<feature type="domain" description="AIG1-type G" evidence="2">
    <location>
        <begin position="45"/>
        <end position="188"/>
    </location>
</feature>
<keyword evidence="1" id="KW-0547">Nucleotide-binding</keyword>
<proteinExistence type="predicted"/>
<evidence type="ECO:0000313" key="3">
    <source>
        <dbReference type="EMBL" id="KAK7051043.1"/>
    </source>
</evidence>
<dbReference type="PANTHER" id="PTHR32046:SF11">
    <property type="entry name" value="IMMUNE-ASSOCIATED NUCLEOTIDE-BINDING PROTEIN 10-LIKE"/>
    <property type="match status" value="1"/>
</dbReference>
<dbReference type="InterPro" id="IPR025662">
    <property type="entry name" value="Sigma_54_int_dom_ATP-bd_1"/>
</dbReference>
<dbReference type="EMBL" id="JAYKXP010000014">
    <property type="protein sequence ID" value="KAK7051043.1"/>
    <property type="molecule type" value="Genomic_DNA"/>
</dbReference>
<dbReference type="Gene3D" id="3.40.50.300">
    <property type="entry name" value="P-loop containing nucleotide triphosphate hydrolases"/>
    <property type="match status" value="1"/>
</dbReference>
<sequence>MSCCDSTEFENTNTMQNAYAEHCGIEEYAPTRTTYLEPWRKQEMNIILLGETGVGKSAFLDLLGNVCAGVELDDFKLVHHLHNETVDNKGVSQTDDPKLYRIDCANGHKLNILDTPGTVVTRGIDHDKGHTQAIANVIKRSFEEIDAVIVLVNGTQPRLTPSTEYALSVISGLFPDSIDNNIGLVFTMVSDPVNFCFEHSSLPDELQQAPGWMINNPFARWTKYQRMRGQMPSSNIAFAERMERSIREDYDKTLQLLFGPSQVEEAGWNNPAPFFQWLDSCGAQPTFETYHMRNMNTGIEASIANVIARMNQAEKMCSELMALNDDLAQEQAKVAEQYEHIIDVPVNVDEGTRDNQDISNYDSDRTVEVAVEQPAPQISYNTPPVVEPIAMDRVPQQKSECDCMKGMPKMEQRYYGPELPIETEKLVLTMEDMAKDISRRQWEIRGLEHELFSLSDRYNSLAFSGSFVGNVTFAMRLLIKDQDATRGALDRMAERIERLEGKRQMVQNDQVY</sequence>
<protein>
    <recommendedName>
        <fullName evidence="2">AIG1-type G domain-containing protein</fullName>
    </recommendedName>
</protein>
<dbReference type="PROSITE" id="PS00675">
    <property type="entry name" value="SIGMA54_INTERACT_1"/>
    <property type="match status" value="1"/>
</dbReference>
<keyword evidence="4" id="KW-1185">Reference proteome</keyword>
<dbReference type="InterPro" id="IPR006703">
    <property type="entry name" value="G_AIG1"/>
</dbReference>
<dbReference type="PANTHER" id="PTHR32046">
    <property type="entry name" value="G DOMAIN-CONTAINING PROTEIN"/>
    <property type="match status" value="1"/>
</dbReference>
<dbReference type="InterPro" id="IPR027417">
    <property type="entry name" value="P-loop_NTPase"/>
</dbReference>
<name>A0AAW0DHV0_9AGAR</name>
<dbReference type="Pfam" id="PF04548">
    <property type="entry name" value="AIG1"/>
    <property type="match status" value="1"/>
</dbReference>